<evidence type="ECO:0000256" key="2">
    <source>
        <dbReference type="ARBA" id="ARBA00004687"/>
    </source>
</evidence>
<evidence type="ECO:0000313" key="11">
    <source>
        <dbReference type="EMBL" id="KUH36976.1"/>
    </source>
</evidence>
<dbReference type="GO" id="GO:0000009">
    <property type="term" value="F:alpha-1,6-mannosyltransferase activity"/>
    <property type="evidence" value="ECO:0007669"/>
    <property type="project" value="InterPro"/>
</dbReference>
<dbReference type="PANTHER" id="PTHR12468:SF2">
    <property type="entry name" value="GPI MANNOSYLTRANSFERASE 2"/>
    <property type="match status" value="1"/>
</dbReference>
<dbReference type="UniPathway" id="UPA00196"/>
<feature type="transmembrane region" description="Helical" evidence="10">
    <location>
        <begin position="85"/>
        <end position="106"/>
    </location>
</feature>
<feature type="transmembrane region" description="Helical" evidence="10">
    <location>
        <begin position="195"/>
        <end position="215"/>
    </location>
</feature>
<evidence type="ECO:0000313" key="12">
    <source>
        <dbReference type="Proteomes" id="UP000054011"/>
    </source>
</evidence>
<evidence type="ECO:0000256" key="4">
    <source>
        <dbReference type="ARBA" id="ARBA00022676"/>
    </source>
</evidence>
<dbReference type="OrthoDB" id="151635at2"/>
<protein>
    <recommendedName>
        <fullName evidence="13">Glycosyltransferase RgtA/B/C/D-like domain-containing protein</fullName>
    </recommendedName>
</protein>
<dbReference type="PANTHER" id="PTHR12468">
    <property type="entry name" value="GPI MANNOSYLTRANSFERASE 2"/>
    <property type="match status" value="1"/>
</dbReference>
<keyword evidence="9 10" id="KW-0472">Membrane</keyword>
<comment type="pathway">
    <text evidence="2">Glycolipid biosynthesis; glycosylphosphatidylinositol-anchor biosynthesis.</text>
</comment>
<comment type="subcellular location">
    <subcellularLocation>
        <location evidence="1">Endoplasmic reticulum membrane</location>
        <topology evidence="1">Multi-pass membrane protein</topology>
    </subcellularLocation>
</comment>
<comment type="caution">
    <text evidence="11">The sequence shown here is derived from an EMBL/GenBank/DDBJ whole genome shotgun (WGS) entry which is preliminary data.</text>
</comment>
<evidence type="ECO:0000256" key="3">
    <source>
        <dbReference type="ARBA" id="ARBA00022502"/>
    </source>
</evidence>
<evidence type="ECO:0000256" key="7">
    <source>
        <dbReference type="ARBA" id="ARBA00022824"/>
    </source>
</evidence>
<accession>A0A100Y3E8</accession>
<evidence type="ECO:0000256" key="9">
    <source>
        <dbReference type="ARBA" id="ARBA00023136"/>
    </source>
</evidence>
<keyword evidence="4" id="KW-0328">Glycosyltransferase</keyword>
<dbReference type="GO" id="GO:0016020">
    <property type="term" value="C:membrane"/>
    <property type="evidence" value="ECO:0007669"/>
    <property type="project" value="GOC"/>
</dbReference>
<keyword evidence="8 10" id="KW-1133">Transmembrane helix</keyword>
<keyword evidence="12" id="KW-1185">Reference proteome</keyword>
<evidence type="ECO:0000256" key="10">
    <source>
        <dbReference type="SAM" id="Phobius"/>
    </source>
</evidence>
<dbReference type="STRING" id="936756.ATE80_20840"/>
<evidence type="ECO:0008006" key="13">
    <source>
        <dbReference type="Google" id="ProtNLM"/>
    </source>
</evidence>
<gene>
    <name evidence="11" type="ORF">ATE80_20840</name>
</gene>
<proteinExistence type="predicted"/>
<evidence type="ECO:0000256" key="8">
    <source>
        <dbReference type="ARBA" id="ARBA00022989"/>
    </source>
</evidence>
<evidence type="ECO:0000256" key="6">
    <source>
        <dbReference type="ARBA" id="ARBA00022692"/>
    </source>
</evidence>
<feature type="transmembrane region" description="Helical" evidence="10">
    <location>
        <begin position="310"/>
        <end position="326"/>
    </location>
</feature>
<keyword evidence="7" id="KW-0256">Endoplasmic reticulum</keyword>
<reference evidence="11 12" key="1">
    <citation type="submission" date="2015-11" db="EMBL/GenBank/DDBJ databases">
        <title>Genome-wide analysis reveals the secondary metabolome in Streptomyces kanasensis ZX01.</title>
        <authorList>
            <person name="Zhang G."/>
            <person name="Han L."/>
            <person name="Feng J."/>
            <person name="Zhang X."/>
        </authorList>
    </citation>
    <scope>NUCLEOTIDE SEQUENCE [LARGE SCALE GENOMIC DNA]</scope>
    <source>
        <strain evidence="11 12">ZX01</strain>
    </source>
</reference>
<evidence type="ECO:0000256" key="1">
    <source>
        <dbReference type="ARBA" id="ARBA00004477"/>
    </source>
</evidence>
<dbReference type="AlphaFoldDB" id="A0A100Y3E8"/>
<dbReference type="Proteomes" id="UP000054011">
    <property type="component" value="Unassembled WGS sequence"/>
</dbReference>
<feature type="transmembrane region" description="Helical" evidence="10">
    <location>
        <begin position="286"/>
        <end position="304"/>
    </location>
</feature>
<dbReference type="EMBL" id="LNSV01000059">
    <property type="protein sequence ID" value="KUH36976.1"/>
    <property type="molecule type" value="Genomic_DNA"/>
</dbReference>
<keyword evidence="6 10" id="KW-0812">Transmembrane</keyword>
<feature type="transmembrane region" description="Helical" evidence="10">
    <location>
        <begin position="113"/>
        <end position="135"/>
    </location>
</feature>
<feature type="transmembrane region" description="Helical" evidence="10">
    <location>
        <begin position="155"/>
        <end position="183"/>
    </location>
</feature>
<evidence type="ECO:0000256" key="5">
    <source>
        <dbReference type="ARBA" id="ARBA00022679"/>
    </source>
</evidence>
<keyword evidence="3" id="KW-0337">GPI-anchor biosynthesis</keyword>
<feature type="transmembrane region" description="Helical" evidence="10">
    <location>
        <begin position="257"/>
        <end position="279"/>
    </location>
</feature>
<dbReference type="InterPro" id="IPR007315">
    <property type="entry name" value="PIG-V/Gpi18"/>
</dbReference>
<sequence>MYAGSLALHLWLLALLIPPGGGGVRDRLLAWDARHFADIAAHGYPDGFSHTPEGELTGNDLAFFPLYPLLTRAVASLAGVDTGTAALGTAHLAVLAMLGAVHALLIRLHGERTALAGIVLLAGAQPMALTFFMGYSEALFTALAAGALLAAHRRAWLTAGSLTLLCGLTRPVAAAVALAVAVAAAQHMLRARRPAARPVAAVVLACAGAPAYLAWVGDRLGRMDAWFLIQEAGWGTRWDNGAAFLRFLREVLPREDGWVPVSTALLVLALLGLTAAAWRRGAWPPLLVYGTAVVVVTLGQSNYFHCKLRLLVPALVFLLPPARALAAARPRTAVAVLAGAVLFGSWYGAHMLTVWPYAI</sequence>
<dbReference type="GO" id="GO:0004376">
    <property type="term" value="F:GPI mannosyltransferase activity"/>
    <property type="evidence" value="ECO:0007669"/>
    <property type="project" value="InterPro"/>
</dbReference>
<organism evidence="11 12">
    <name type="scientific">Streptomyces kanasensis</name>
    <dbReference type="NCBI Taxonomy" id="936756"/>
    <lineage>
        <taxon>Bacteria</taxon>
        <taxon>Bacillati</taxon>
        <taxon>Actinomycetota</taxon>
        <taxon>Actinomycetes</taxon>
        <taxon>Kitasatosporales</taxon>
        <taxon>Streptomycetaceae</taxon>
        <taxon>Streptomyces</taxon>
    </lineage>
</organism>
<name>A0A100Y3E8_9ACTN</name>
<feature type="transmembrane region" description="Helical" evidence="10">
    <location>
        <begin position="333"/>
        <end position="358"/>
    </location>
</feature>
<keyword evidence="5" id="KW-0808">Transferase</keyword>
<dbReference type="GO" id="GO:0006506">
    <property type="term" value="P:GPI anchor biosynthetic process"/>
    <property type="evidence" value="ECO:0007669"/>
    <property type="project" value="UniProtKB-UniPathway"/>
</dbReference>